<accession>A0AAE8XRB3</accession>
<keyword evidence="2" id="KW-1185">Reference proteome</keyword>
<protein>
    <submittedName>
        <fullName evidence="1">Uncharacterized protein</fullName>
    </submittedName>
</protein>
<dbReference type="Proteomes" id="UP000827717">
    <property type="component" value="Segment"/>
</dbReference>
<sequence>MRVSKAYNSFMAMAALNQRMPPNSNTAVNTIHVGLFSGTPPTDAQLSAMITAASTTVPWSAAAISAFATAANFLGDVMCGVVPIAMDMDNNLIQIPLSAQANLATIAAAGTPTWFMMRLAQTASAADTFAGFTTGSNAYVIITGTVGDENSNADLKIVGGTVALNQPLRIADLRIKY</sequence>
<proteinExistence type="predicted"/>
<dbReference type="EMBL" id="MZ443785">
    <property type="protein sequence ID" value="UAW96569.1"/>
    <property type="molecule type" value="Genomic_DNA"/>
</dbReference>
<evidence type="ECO:0000313" key="1">
    <source>
        <dbReference type="EMBL" id="UAW96569.1"/>
    </source>
</evidence>
<name>A0AAE8XRB3_9CAUD</name>
<gene>
    <name evidence="1" type="ORF">pEaSNUABM22_00081</name>
</gene>
<evidence type="ECO:0000313" key="2">
    <source>
        <dbReference type="Proteomes" id="UP000827717"/>
    </source>
</evidence>
<reference evidence="1 2" key="1">
    <citation type="submission" date="2021-06" db="EMBL/GenBank/DDBJ databases">
        <title>Complete genome sequence of Erwinia phage pEa_SNUABM_22.</title>
        <authorList>
            <person name="Kim S.G."/>
            <person name="Park S.C."/>
        </authorList>
    </citation>
    <scope>NUCLEOTIDE SEQUENCE [LARGE SCALE GENOMIC DNA]</scope>
    <source>
        <strain evidence="2">pEa_SNUABM_22</strain>
    </source>
</reference>
<organism evidence="1 2">
    <name type="scientific">Erwinia phage pEa_SNUABM_22</name>
    <dbReference type="NCBI Taxonomy" id="2869549"/>
    <lineage>
        <taxon>Viruses</taxon>
        <taxon>Duplodnaviria</taxon>
        <taxon>Heunggongvirae</taxon>
        <taxon>Uroviricota</taxon>
        <taxon>Caudoviricetes</taxon>
        <taxon>Alexandravirus</taxon>
        <taxon>Alexandravirus SNUABM22</taxon>
    </lineage>
</organism>